<dbReference type="EMBL" id="JBJKFK010001298">
    <property type="protein sequence ID" value="KAL3313465.1"/>
    <property type="molecule type" value="Genomic_DNA"/>
</dbReference>
<reference evidence="4 5" key="1">
    <citation type="submission" date="2024-11" db="EMBL/GenBank/DDBJ databases">
        <title>Adaptive evolution of stress response genes in parasites aligns with host niche diversity.</title>
        <authorList>
            <person name="Hahn C."/>
            <person name="Resl P."/>
        </authorList>
    </citation>
    <scope>NUCLEOTIDE SEQUENCE [LARGE SCALE GENOMIC DNA]</scope>
    <source>
        <strain evidence="4">EGGRZ-B1_66</strain>
        <tissue evidence="4">Body</tissue>
    </source>
</reference>
<keyword evidence="5" id="KW-1185">Reference proteome</keyword>
<gene>
    <name evidence="4" type="ORF">Ciccas_007939</name>
</gene>
<name>A0ABD2Q1V0_9PLAT</name>
<dbReference type="Pfam" id="PF12874">
    <property type="entry name" value="zf-met"/>
    <property type="match status" value="2"/>
</dbReference>
<accession>A0ABD2Q1V0</accession>
<dbReference type="InterPro" id="IPR013087">
    <property type="entry name" value="Znf_C2H2_type"/>
</dbReference>
<dbReference type="Gene3D" id="3.30.160.60">
    <property type="entry name" value="Classic Zinc Finger"/>
    <property type="match status" value="2"/>
</dbReference>
<feature type="region of interest" description="Disordered" evidence="2">
    <location>
        <begin position="180"/>
        <end position="202"/>
    </location>
</feature>
<keyword evidence="1" id="KW-0862">Zinc</keyword>
<evidence type="ECO:0000256" key="1">
    <source>
        <dbReference type="PROSITE-ProRule" id="PRU00042"/>
    </source>
</evidence>
<dbReference type="GO" id="GO:0008270">
    <property type="term" value="F:zinc ion binding"/>
    <property type="evidence" value="ECO:0007669"/>
    <property type="project" value="UniProtKB-KW"/>
</dbReference>
<evidence type="ECO:0000313" key="4">
    <source>
        <dbReference type="EMBL" id="KAL3313465.1"/>
    </source>
</evidence>
<protein>
    <recommendedName>
        <fullName evidence="3">C2H2-type domain-containing protein</fullName>
    </recommendedName>
</protein>
<keyword evidence="1" id="KW-0479">Metal-binding</keyword>
<dbReference type="Proteomes" id="UP001626550">
    <property type="component" value="Unassembled WGS sequence"/>
</dbReference>
<feature type="domain" description="C2H2-type" evidence="3">
    <location>
        <begin position="57"/>
        <end position="85"/>
    </location>
</feature>
<evidence type="ECO:0000313" key="5">
    <source>
        <dbReference type="Proteomes" id="UP001626550"/>
    </source>
</evidence>
<dbReference type="AlphaFoldDB" id="A0ABD2Q1V0"/>
<feature type="region of interest" description="Disordered" evidence="2">
    <location>
        <begin position="25"/>
        <end position="49"/>
    </location>
</feature>
<evidence type="ECO:0000259" key="3">
    <source>
        <dbReference type="PROSITE" id="PS50157"/>
    </source>
</evidence>
<dbReference type="InterPro" id="IPR036236">
    <property type="entry name" value="Znf_C2H2_sf"/>
</dbReference>
<dbReference type="PROSITE" id="PS00028">
    <property type="entry name" value="ZINC_FINGER_C2H2_1"/>
    <property type="match status" value="2"/>
</dbReference>
<proteinExistence type="predicted"/>
<keyword evidence="1" id="KW-0863">Zinc-finger</keyword>
<evidence type="ECO:0000256" key="2">
    <source>
        <dbReference type="SAM" id="MobiDB-lite"/>
    </source>
</evidence>
<sequence length="202" mass="22542">MPAPSERKAFVPTGGKSDFIAVTISSNHQQQQPTLLPKSNNQQLDNQENGGKGLSALYCKGCARSFKSRCDLEKHTKSKHHVDTNCSAKTVDQESKDEQLQEFLSSEKIKCDVCQQLRKRSQYEAHRNTHYIQQSSAPSNGVEKSLSLGNCTRQFRCEACNVGFQSKGTLERHLRSKIHHNTLQTSKKDSPLHSAAASPCDR</sequence>
<comment type="caution">
    <text evidence="4">The sequence shown here is derived from an EMBL/GenBank/DDBJ whole genome shotgun (WGS) entry which is preliminary data.</text>
</comment>
<organism evidence="4 5">
    <name type="scientific">Cichlidogyrus casuarinus</name>
    <dbReference type="NCBI Taxonomy" id="1844966"/>
    <lineage>
        <taxon>Eukaryota</taxon>
        <taxon>Metazoa</taxon>
        <taxon>Spiralia</taxon>
        <taxon>Lophotrochozoa</taxon>
        <taxon>Platyhelminthes</taxon>
        <taxon>Monogenea</taxon>
        <taxon>Monopisthocotylea</taxon>
        <taxon>Dactylogyridea</taxon>
        <taxon>Ancyrocephalidae</taxon>
        <taxon>Cichlidogyrus</taxon>
    </lineage>
</organism>
<feature type="domain" description="C2H2-type" evidence="3">
    <location>
        <begin position="155"/>
        <end position="179"/>
    </location>
</feature>
<dbReference type="SUPFAM" id="SSF57667">
    <property type="entry name" value="beta-beta-alpha zinc fingers"/>
    <property type="match status" value="2"/>
</dbReference>
<dbReference type="PROSITE" id="PS50157">
    <property type="entry name" value="ZINC_FINGER_C2H2_2"/>
    <property type="match status" value="2"/>
</dbReference>
<dbReference type="SMART" id="SM00355">
    <property type="entry name" value="ZnF_C2H2"/>
    <property type="match status" value="3"/>
</dbReference>